<dbReference type="GO" id="GO:0005507">
    <property type="term" value="F:copper ion binding"/>
    <property type="evidence" value="ECO:0007669"/>
    <property type="project" value="InterPro"/>
</dbReference>
<evidence type="ECO:0000256" key="1">
    <source>
        <dbReference type="ARBA" id="ARBA00010609"/>
    </source>
</evidence>
<proteinExistence type="inferred from homology"/>
<dbReference type="GO" id="GO:0005886">
    <property type="term" value="C:plasma membrane"/>
    <property type="evidence" value="ECO:0007669"/>
    <property type="project" value="TreeGrafter"/>
</dbReference>
<dbReference type="InterPro" id="IPR045087">
    <property type="entry name" value="Cu-oxidase_fam"/>
</dbReference>
<gene>
    <name evidence="9" type="primary">LOC107273621</name>
</gene>
<dbReference type="InterPro" id="IPR011706">
    <property type="entry name" value="Cu-oxidase_C"/>
</dbReference>
<dbReference type="Pfam" id="PF00394">
    <property type="entry name" value="Cu-oxidase"/>
    <property type="match status" value="1"/>
</dbReference>
<dbReference type="CDD" id="cd13858">
    <property type="entry name" value="CuRO_1_tcLCC2_insect_like"/>
    <property type="match status" value="1"/>
</dbReference>
<evidence type="ECO:0000313" key="8">
    <source>
        <dbReference type="Proteomes" id="UP000694920"/>
    </source>
</evidence>
<dbReference type="GeneID" id="107273621"/>
<dbReference type="RefSeq" id="XP_015607489.1">
    <property type="nucleotide sequence ID" value="XM_015752003.2"/>
</dbReference>
<dbReference type="Gene3D" id="2.60.40.420">
    <property type="entry name" value="Cupredoxins - blue copper proteins"/>
    <property type="match status" value="3"/>
</dbReference>
<dbReference type="InterPro" id="IPR008972">
    <property type="entry name" value="Cupredoxin"/>
</dbReference>
<dbReference type="CDD" id="cd13884">
    <property type="entry name" value="CuRO_2_tcLCC_insect_like"/>
    <property type="match status" value="1"/>
</dbReference>
<dbReference type="PROSITE" id="PS00079">
    <property type="entry name" value="MULTICOPPER_OXIDASE1"/>
    <property type="match status" value="1"/>
</dbReference>
<evidence type="ECO:0000313" key="9">
    <source>
        <dbReference type="RefSeq" id="XP_015607489.1"/>
    </source>
</evidence>
<evidence type="ECO:0000256" key="3">
    <source>
        <dbReference type="ARBA" id="ARBA00023002"/>
    </source>
</evidence>
<dbReference type="PANTHER" id="PTHR11709">
    <property type="entry name" value="MULTI-COPPER OXIDASE"/>
    <property type="match status" value="1"/>
</dbReference>
<dbReference type="Proteomes" id="UP000694920">
    <property type="component" value="Unplaced"/>
</dbReference>
<dbReference type="PANTHER" id="PTHR11709:SF232">
    <property type="entry name" value="STRAW, ISOFORM G"/>
    <property type="match status" value="1"/>
</dbReference>
<dbReference type="InterPro" id="IPR002355">
    <property type="entry name" value="Cu_oxidase_Cu_BS"/>
</dbReference>
<keyword evidence="3" id="KW-0560">Oxidoreductase</keyword>
<evidence type="ECO:0000256" key="2">
    <source>
        <dbReference type="ARBA" id="ARBA00022723"/>
    </source>
</evidence>
<keyword evidence="8" id="KW-1185">Reference proteome</keyword>
<dbReference type="Pfam" id="PF07732">
    <property type="entry name" value="Cu-oxidase_3"/>
    <property type="match status" value="1"/>
</dbReference>
<feature type="domain" description="Plastocyanin-like" evidence="7">
    <location>
        <begin position="106"/>
        <end position="212"/>
    </location>
</feature>
<keyword evidence="2" id="KW-0479">Metal-binding</keyword>
<dbReference type="InterPro" id="IPR033138">
    <property type="entry name" value="Cu_oxidase_CS"/>
</dbReference>
<dbReference type="InterPro" id="IPR001117">
    <property type="entry name" value="Cu-oxidase_2nd"/>
</dbReference>
<dbReference type="AlphaFoldDB" id="A0AAJ7CCN6"/>
<dbReference type="SUPFAM" id="SSF49503">
    <property type="entry name" value="Cupredoxins"/>
    <property type="match status" value="3"/>
</dbReference>
<dbReference type="FunFam" id="2.60.40.420:FF:000031">
    <property type="entry name" value="Laccase-2 isoform A"/>
    <property type="match status" value="1"/>
</dbReference>
<feature type="domain" description="Plastocyanin-like" evidence="5">
    <location>
        <begin position="229"/>
        <end position="380"/>
    </location>
</feature>
<protein>
    <submittedName>
        <fullName evidence="9">Oxidoreductase OpS5</fullName>
    </submittedName>
</protein>
<dbReference type="FunFam" id="2.60.40.420:FF:000045">
    <property type="entry name" value="Laccase 2"/>
    <property type="match status" value="1"/>
</dbReference>
<keyword evidence="4" id="KW-0732">Signal</keyword>
<dbReference type="InterPro" id="IPR011707">
    <property type="entry name" value="Cu-oxidase-like_N"/>
</dbReference>
<dbReference type="CDD" id="cd13905">
    <property type="entry name" value="CuRO_3_tcLLC2_insect_like"/>
    <property type="match status" value="1"/>
</dbReference>
<organism evidence="8 9">
    <name type="scientific">Cephus cinctus</name>
    <name type="common">Wheat stem sawfly</name>
    <dbReference type="NCBI Taxonomy" id="211228"/>
    <lineage>
        <taxon>Eukaryota</taxon>
        <taxon>Metazoa</taxon>
        <taxon>Ecdysozoa</taxon>
        <taxon>Arthropoda</taxon>
        <taxon>Hexapoda</taxon>
        <taxon>Insecta</taxon>
        <taxon>Pterygota</taxon>
        <taxon>Neoptera</taxon>
        <taxon>Endopterygota</taxon>
        <taxon>Hymenoptera</taxon>
        <taxon>Cephoidea</taxon>
        <taxon>Cephidae</taxon>
        <taxon>Cephus</taxon>
    </lineage>
</organism>
<dbReference type="GO" id="GO:0006826">
    <property type="term" value="P:iron ion transport"/>
    <property type="evidence" value="ECO:0007669"/>
    <property type="project" value="TreeGrafter"/>
</dbReference>
<feature type="signal peptide" evidence="4">
    <location>
        <begin position="1"/>
        <end position="23"/>
    </location>
</feature>
<accession>A0AAJ7CCN6</accession>
<evidence type="ECO:0000256" key="4">
    <source>
        <dbReference type="SAM" id="SignalP"/>
    </source>
</evidence>
<evidence type="ECO:0000259" key="5">
    <source>
        <dbReference type="Pfam" id="PF00394"/>
    </source>
</evidence>
<feature type="domain" description="Plastocyanin-like" evidence="6">
    <location>
        <begin position="491"/>
        <end position="633"/>
    </location>
</feature>
<evidence type="ECO:0000259" key="7">
    <source>
        <dbReference type="Pfam" id="PF07732"/>
    </source>
</evidence>
<comment type="similarity">
    <text evidence="1">Belongs to the multicopper oxidase family.</text>
</comment>
<name>A0AAJ7CCN6_CEPCN</name>
<feature type="chain" id="PRO_5042554927" evidence="4">
    <location>
        <begin position="24"/>
        <end position="655"/>
    </location>
</feature>
<dbReference type="KEGG" id="ccin:107273621"/>
<dbReference type="Pfam" id="PF07731">
    <property type="entry name" value="Cu-oxidase_2"/>
    <property type="match status" value="1"/>
</dbReference>
<dbReference type="PROSITE" id="PS00080">
    <property type="entry name" value="MULTICOPPER_OXIDASE2"/>
    <property type="match status" value="1"/>
</dbReference>
<dbReference type="GO" id="GO:0016491">
    <property type="term" value="F:oxidoreductase activity"/>
    <property type="evidence" value="ECO:0007669"/>
    <property type="project" value="UniProtKB-KW"/>
</dbReference>
<sequence>MIMKLRITSVVIVIHTLISGAITKRGTPEERQNYDISYGKPTNSNVVFSTPQECARDCTTSKSRLTCYYHFTLECYTTMNRACNLCKPSNTNPLVHPPQCQCIEGDGYERSVLSINRMLPGPSIQVCQYDRVVVDVENKTPALEATIHWHGIFQEKTQYYDGVPYVTQCPIHSGTTFRYQFMAANAGTFFYHSHSALHKINGQYGSLIIRQSARADPQYKLYDEDLRTHVILVSDYFHEMAEDRYPGRIIRSPGQIPDNLLINGKGRWTNLDTNQTTTSQREIFQVKRGNRYRFRIINSFSTNCLAELTVQNHTLLLIAQDGDPVVPKPVNSIISGSGERVDVVLTANQTVGSYWVQLTGVGPCNRAELNQLAILQYNGASNVPATPEPTYRPEQPGIKYNQLNFLCNETRPEAICANQFRPVIKVESTILKVKPDYRFILPFGFYNYDGQENVLYQPGTYRHFLIPANGIPFASHINNISNVFPSYPPISQGVKKYCNGNKLPTNCTVPCECSHIVDVKLNSLVEVILYDTFGNELIHPFHLHGYSFHIFDIGNLNTTGKDNQMKNVIADHDRKLKGQKYKLLPRKDTVLVPSGGYVIFRFNATNPGWWLFHCHFIYHMVVGMEMVFHVGNDDNDLPRVPKHFPRCYNFKPEPF</sequence>
<evidence type="ECO:0000259" key="6">
    <source>
        <dbReference type="Pfam" id="PF07731"/>
    </source>
</evidence>
<reference evidence="9" key="1">
    <citation type="submission" date="2025-08" db="UniProtKB">
        <authorList>
            <consortium name="RefSeq"/>
        </authorList>
    </citation>
    <scope>IDENTIFICATION</scope>
</reference>